<dbReference type="EMBL" id="JAMPLM010000010">
    <property type="protein sequence ID" value="MEP1059388.1"/>
    <property type="molecule type" value="Genomic_DNA"/>
</dbReference>
<evidence type="ECO:0000256" key="7">
    <source>
        <dbReference type="ARBA" id="ARBA00022833"/>
    </source>
</evidence>
<sequence>MPEGPEIKQAADAVARAIAHTPLTHISFAFERLQPYEAILVNEQIWAVQSKGKAMLIRFQNQLNIYSHNQLYGKWYIQKANSYPTTNRQLRLAIHTPKKAALLYSASEIDVITNEQITSHPFLSRVGPDVLDDAMTVDQVRDRFLDKRFYRRGLVSLLLDQGFLCGLGNYLRSEVLFVARVHPSLRPIDCTPEQIDGLAKGAIAVSRQSYLTKGITNNLDTVAQLKQQGFSRQQYRFYVFNRDGRPCYSCGTAILKEIAGGRRIYYCPHCQKL</sequence>
<keyword evidence="8" id="KW-0238">DNA-binding</keyword>
<dbReference type="Gene3D" id="3.20.190.10">
    <property type="entry name" value="MutM-like, N-terminal"/>
    <property type="match status" value="1"/>
</dbReference>
<dbReference type="Proteomes" id="UP001476950">
    <property type="component" value="Unassembled WGS sequence"/>
</dbReference>
<dbReference type="PROSITE" id="PS51066">
    <property type="entry name" value="ZF_FPG_2"/>
    <property type="match status" value="1"/>
</dbReference>
<keyword evidence="7" id="KW-0862">Zinc</keyword>
<name>A0ABV0KJH2_9CYAN</name>
<keyword evidence="11" id="KW-0511">Multifunctional enzyme</keyword>
<proteinExistence type="inferred from homology"/>
<dbReference type="SMART" id="SM00898">
    <property type="entry name" value="Fapy_DNA_glyco"/>
    <property type="match status" value="1"/>
</dbReference>
<evidence type="ECO:0000256" key="4">
    <source>
        <dbReference type="ARBA" id="ARBA00022763"/>
    </source>
</evidence>
<keyword evidence="17" id="KW-1185">Reference proteome</keyword>
<keyword evidence="3" id="KW-0479">Metal-binding</keyword>
<dbReference type="NCBIfam" id="NF007763">
    <property type="entry name" value="PRK10445.1"/>
    <property type="match status" value="1"/>
</dbReference>
<dbReference type="Pfam" id="PF01149">
    <property type="entry name" value="Fapy_DNA_glyco"/>
    <property type="match status" value="1"/>
</dbReference>
<keyword evidence="4" id="KW-0227">DNA damage</keyword>
<evidence type="ECO:0000259" key="15">
    <source>
        <dbReference type="PROSITE" id="PS51068"/>
    </source>
</evidence>
<reference evidence="16 17" key="1">
    <citation type="submission" date="2022-04" db="EMBL/GenBank/DDBJ databases">
        <title>Positive selection, recombination, and allopatry shape intraspecific diversity of widespread and dominant cyanobacteria.</title>
        <authorList>
            <person name="Wei J."/>
            <person name="Shu W."/>
            <person name="Hu C."/>
        </authorList>
    </citation>
    <scope>NUCLEOTIDE SEQUENCE [LARGE SCALE GENOMIC DNA]</scope>
    <source>
        <strain evidence="16 17">AS-A4</strain>
    </source>
</reference>
<dbReference type="PANTHER" id="PTHR42697">
    <property type="entry name" value="ENDONUCLEASE 8"/>
    <property type="match status" value="1"/>
</dbReference>
<keyword evidence="12" id="KW-0326">Glycosidase</keyword>
<evidence type="ECO:0000256" key="10">
    <source>
        <dbReference type="ARBA" id="ARBA00023239"/>
    </source>
</evidence>
<dbReference type="PROSITE" id="PS51068">
    <property type="entry name" value="FPG_CAT"/>
    <property type="match status" value="1"/>
</dbReference>
<dbReference type="SUPFAM" id="SSF57716">
    <property type="entry name" value="Glucocorticoid receptor-like (DNA-binding domain)"/>
    <property type="match status" value="1"/>
</dbReference>
<dbReference type="RefSeq" id="WP_190448754.1">
    <property type="nucleotide sequence ID" value="NZ_JAMPLM010000010.1"/>
</dbReference>
<organism evidence="16 17">
    <name type="scientific">Stenomitos frigidus AS-A4</name>
    <dbReference type="NCBI Taxonomy" id="2933935"/>
    <lineage>
        <taxon>Bacteria</taxon>
        <taxon>Bacillati</taxon>
        <taxon>Cyanobacteriota</taxon>
        <taxon>Cyanophyceae</taxon>
        <taxon>Leptolyngbyales</taxon>
        <taxon>Leptolyngbyaceae</taxon>
        <taxon>Stenomitos</taxon>
    </lineage>
</organism>
<keyword evidence="16" id="KW-0540">Nuclease</keyword>
<dbReference type="Pfam" id="PF06831">
    <property type="entry name" value="H2TH"/>
    <property type="match status" value="1"/>
</dbReference>
<dbReference type="InterPro" id="IPR035937">
    <property type="entry name" value="FPG_N"/>
</dbReference>
<evidence type="ECO:0000256" key="12">
    <source>
        <dbReference type="ARBA" id="ARBA00023295"/>
    </source>
</evidence>
<dbReference type="PANTHER" id="PTHR42697:SF1">
    <property type="entry name" value="ENDONUCLEASE 8"/>
    <property type="match status" value="1"/>
</dbReference>
<dbReference type="InterPro" id="IPR010979">
    <property type="entry name" value="Ribosomal_uS13-like_H2TH"/>
</dbReference>
<dbReference type="InterPro" id="IPR000214">
    <property type="entry name" value="Znf_DNA_glyclase/AP_lyase"/>
</dbReference>
<protein>
    <recommendedName>
        <fullName evidence="2">DNA-(apurinic or apyrimidinic site) lyase</fullName>
        <ecNumber evidence="2">4.2.99.18</ecNumber>
    </recommendedName>
</protein>
<dbReference type="Gene3D" id="1.10.8.50">
    <property type="match status" value="1"/>
</dbReference>
<accession>A0ABV0KJH2</accession>
<dbReference type="SMART" id="SM01232">
    <property type="entry name" value="H2TH"/>
    <property type="match status" value="1"/>
</dbReference>
<feature type="domain" description="Formamidopyrimidine-DNA glycosylase catalytic" evidence="15">
    <location>
        <begin position="2"/>
        <end position="101"/>
    </location>
</feature>
<gene>
    <name evidence="16" type="primary">nei</name>
    <name evidence="16" type="ORF">NDI38_13150</name>
</gene>
<evidence type="ECO:0000313" key="16">
    <source>
        <dbReference type="EMBL" id="MEP1059388.1"/>
    </source>
</evidence>
<dbReference type="SUPFAM" id="SSF81624">
    <property type="entry name" value="N-terminal domain of MutM-like DNA repair proteins"/>
    <property type="match status" value="1"/>
</dbReference>
<evidence type="ECO:0000256" key="13">
    <source>
        <dbReference type="PROSITE-ProRule" id="PRU00391"/>
    </source>
</evidence>
<evidence type="ECO:0000256" key="6">
    <source>
        <dbReference type="ARBA" id="ARBA00022801"/>
    </source>
</evidence>
<evidence type="ECO:0000259" key="14">
    <source>
        <dbReference type="PROSITE" id="PS51066"/>
    </source>
</evidence>
<evidence type="ECO:0000256" key="8">
    <source>
        <dbReference type="ARBA" id="ARBA00023125"/>
    </source>
</evidence>
<keyword evidence="9" id="KW-0234">DNA repair</keyword>
<evidence type="ECO:0000256" key="1">
    <source>
        <dbReference type="ARBA" id="ARBA00009409"/>
    </source>
</evidence>
<dbReference type="InterPro" id="IPR012319">
    <property type="entry name" value="FPG_cat"/>
</dbReference>
<evidence type="ECO:0000256" key="3">
    <source>
        <dbReference type="ARBA" id="ARBA00022723"/>
    </source>
</evidence>
<dbReference type="EC" id="4.2.99.18" evidence="2"/>
<comment type="similarity">
    <text evidence="1">Belongs to the FPG family.</text>
</comment>
<keyword evidence="6" id="KW-0378">Hydrolase</keyword>
<dbReference type="InterPro" id="IPR015886">
    <property type="entry name" value="H2TH_FPG"/>
</dbReference>
<dbReference type="SUPFAM" id="SSF46946">
    <property type="entry name" value="S13-like H2TH domain"/>
    <property type="match status" value="1"/>
</dbReference>
<evidence type="ECO:0000313" key="17">
    <source>
        <dbReference type="Proteomes" id="UP001476950"/>
    </source>
</evidence>
<keyword evidence="5 13" id="KW-0863">Zinc-finger</keyword>
<keyword evidence="10 16" id="KW-0456">Lyase</keyword>
<dbReference type="GO" id="GO:0140078">
    <property type="term" value="F:class I DNA-(apurinic or apyrimidinic site) endonuclease activity"/>
    <property type="evidence" value="ECO:0007669"/>
    <property type="project" value="UniProtKB-EC"/>
</dbReference>
<evidence type="ECO:0000256" key="5">
    <source>
        <dbReference type="ARBA" id="ARBA00022771"/>
    </source>
</evidence>
<feature type="domain" description="FPG-type" evidence="14">
    <location>
        <begin position="238"/>
        <end position="272"/>
    </location>
</feature>
<keyword evidence="16" id="KW-0255">Endonuclease</keyword>
<evidence type="ECO:0000256" key="9">
    <source>
        <dbReference type="ARBA" id="ARBA00023204"/>
    </source>
</evidence>
<evidence type="ECO:0000256" key="11">
    <source>
        <dbReference type="ARBA" id="ARBA00023268"/>
    </source>
</evidence>
<comment type="caution">
    <text evidence="16">The sequence shown here is derived from an EMBL/GenBank/DDBJ whole genome shotgun (WGS) entry which is preliminary data.</text>
</comment>
<evidence type="ECO:0000256" key="2">
    <source>
        <dbReference type="ARBA" id="ARBA00012720"/>
    </source>
</evidence>